<keyword evidence="4" id="KW-1185">Reference proteome</keyword>
<proteinExistence type="predicted"/>
<gene>
    <name evidence="3" type="ORF">SAMN04488034_10165</name>
</gene>
<organism evidence="3 4">
    <name type="scientific">Salinimicrobium catena</name>
    <dbReference type="NCBI Taxonomy" id="390640"/>
    <lineage>
        <taxon>Bacteria</taxon>
        <taxon>Pseudomonadati</taxon>
        <taxon>Bacteroidota</taxon>
        <taxon>Flavobacteriia</taxon>
        <taxon>Flavobacteriales</taxon>
        <taxon>Flavobacteriaceae</taxon>
        <taxon>Salinimicrobium</taxon>
    </lineage>
</organism>
<reference evidence="3 4" key="1">
    <citation type="submission" date="2016-10" db="EMBL/GenBank/DDBJ databases">
        <authorList>
            <person name="de Groot N.N."/>
        </authorList>
    </citation>
    <scope>NUCLEOTIDE SEQUENCE [LARGE SCALE GENOMIC DNA]</scope>
    <source>
        <strain evidence="3 4">DSM 23553</strain>
    </source>
</reference>
<feature type="chain" id="PRO_5011754249" description="DUF6089 domain-containing protein" evidence="1">
    <location>
        <begin position="20"/>
        <end position="237"/>
    </location>
</feature>
<dbReference type="OrthoDB" id="654178at2"/>
<accession>A0A1H5H368</accession>
<dbReference type="EMBL" id="FNUG01000001">
    <property type="protein sequence ID" value="SEE22305.1"/>
    <property type="molecule type" value="Genomic_DNA"/>
</dbReference>
<name>A0A1H5H368_9FLAO</name>
<feature type="domain" description="DUF6089" evidence="2">
    <location>
        <begin position="5"/>
        <end position="235"/>
    </location>
</feature>
<evidence type="ECO:0000313" key="3">
    <source>
        <dbReference type="EMBL" id="SEE22305.1"/>
    </source>
</evidence>
<dbReference type="AlphaFoldDB" id="A0A1H5H368"/>
<dbReference type="Proteomes" id="UP000199448">
    <property type="component" value="Unassembled WGS sequence"/>
</dbReference>
<evidence type="ECO:0000259" key="2">
    <source>
        <dbReference type="Pfam" id="PF19573"/>
    </source>
</evidence>
<dbReference type="RefSeq" id="WP_093110616.1">
    <property type="nucleotide sequence ID" value="NZ_FNGG01000001.1"/>
</dbReference>
<protein>
    <recommendedName>
        <fullName evidence="2">DUF6089 domain-containing protein</fullName>
    </recommendedName>
</protein>
<dbReference type="STRING" id="390640.SAMN04488034_10165"/>
<evidence type="ECO:0000313" key="4">
    <source>
        <dbReference type="Proteomes" id="UP000199448"/>
    </source>
</evidence>
<dbReference type="InterPro" id="IPR045743">
    <property type="entry name" value="DUF6089"/>
</dbReference>
<sequence>MRYTVVMVLLFFCGNQAYSQNFEIGPFAGGANYVGDVGNSTYINPNTTVFGGIFKWNRSHRHTLRFSVMYAEIKADDAKSHDTRRQQRGYSFVNNITEASLGLEFTFWDWDLHSDKYQATPYLYTGINYYFANHFMLRNNAYTNPANNELLEAGNNWEFSIPMVFGYKQTLNSFLAAGVEIGARYTFTDNLDGSQPSEVDGSYGSKDFGNSNTTDWYIFTGVYLTLNFGPKSCYNEY</sequence>
<dbReference type="Pfam" id="PF19573">
    <property type="entry name" value="DUF6089"/>
    <property type="match status" value="1"/>
</dbReference>
<evidence type="ECO:0000256" key="1">
    <source>
        <dbReference type="SAM" id="SignalP"/>
    </source>
</evidence>
<keyword evidence="1" id="KW-0732">Signal</keyword>
<feature type="signal peptide" evidence="1">
    <location>
        <begin position="1"/>
        <end position="19"/>
    </location>
</feature>